<sequence length="169" mass="18895">MLPQKPNLIVSKTSFAPVSNTDTVILILGSMPGDKSLELGQYYGHARNRFWKVISTITGNDVPVTYPDKIELLFRLNVGVWDVVHKANRQGSLDSAIKNEEPNDLDGFIARHENLKVIGFNGGKAEALFNKYFGRKEGVKYVSLPSTSPANAAIDFDSICKKWQRILHY</sequence>
<evidence type="ECO:0000313" key="3">
    <source>
        <dbReference type="Proteomes" id="UP000627292"/>
    </source>
</evidence>
<comment type="caution">
    <text evidence="2">The sequence shown here is derived from an EMBL/GenBank/DDBJ whole genome shotgun (WGS) entry which is preliminary data.</text>
</comment>
<dbReference type="AlphaFoldDB" id="A0A917ITE9"/>
<reference evidence="2" key="2">
    <citation type="submission" date="2020-09" db="EMBL/GenBank/DDBJ databases">
        <authorList>
            <person name="Sun Q."/>
            <person name="Zhou Y."/>
        </authorList>
    </citation>
    <scope>NUCLEOTIDE SEQUENCE</scope>
    <source>
        <strain evidence="2">CGMCC 1.15290</strain>
    </source>
</reference>
<dbReference type="SUPFAM" id="SSF52141">
    <property type="entry name" value="Uracil-DNA glycosylase-like"/>
    <property type="match status" value="1"/>
</dbReference>
<dbReference type="SMART" id="SM00987">
    <property type="entry name" value="UreE_C"/>
    <property type="match status" value="1"/>
</dbReference>
<dbReference type="Gene3D" id="3.40.470.10">
    <property type="entry name" value="Uracil-DNA glycosylase-like domain"/>
    <property type="match status" value="1"/>
</dbReference>
<keyword evidence="3" id="KW-1185">Reference proteome</keyword>
<dbReference type="Proteomes" id="UP000627292">
    <property type="component" value="Unassembled WGS sequence"/>
</dbReference>
<dbReference type="InterPro" id="IPR026353">
    <property type="entry name" value="Hypoxan-DNA_Glyclase"/>
</dbReference>
<proteinExistence type="predicted"/>
<dbReference type="InterPro" id="IPR005122">
    <property type="entry name" value="Uracil-DNA_glycosylase-like"/>
</dbReference>
<protein>
    <submittedName>
        <fullName evidence="2">DNA-deoxyinosine glycosylase</fullName>
    </submittedName>
</protein>
<accession>A0A917ITE9</accession>
<evidence type="ECO:0000259" key="1">
    <source>
        <dbReference type="SMART" id="SM00986"/>
    </source>
</evidence>
<dbReference type="InterPro" id="IPR036895">
    <property type="entry name" value="Uracil-DNA_glycosylase-like_sf"/>
</dbReference>
<dbReference type="NCBIfam" id="TIGR04274">
    <property type="entry name" value="hypoxanDNAglyco"/>
    <property type="match status" value="1"/>
</dbReference>
<dbReference type="EMBL" id="BMIB01000002">
    <property type="protein sequence ID" value="GGH63912.1"/>
    <property type="molecule type" value="Genomic_DNA"/>
</dbReference>
<name>A0A917ITE9_9BACT</name>
<gene>
    <name evidence="2" type="ORF">GCM10011379_15360</name>
</gene>
<feature type="domain" description="Uracil-DNA glycosylase-like" evidence="1">
    <location>
        <begin position="16"/>
        <end position="167"/>
    </location>
</feature>
<dbReference type="SMART" id="SM00986">
    <property type="entry name" value="UDG"/>
    <property type="match status" value="1"/>
</dbReference>
<dbReference type="RefSeq" id="WP_188951448.1">
    <property type="nucleotide sequence ID" value="NZ_BMIB01000002.1"/>
</dbReference>
<organism evidence="2 3">
    <name type="scientific">Filimonas zeae</name>
    <dbReference type="NCBI Taxonomy" id="1737353"/>
    <lineage>
        <taxon>Bacteria</taxon>
        <taxon>Pseudomonadati</taxon>
        <taxon>Bacteroidota</taxon>
        <taxon>Chitinophagia</taxon>
        <taxon>Chitinophagales</taxon>
        <taxon>Chitinophagaceae</taxon>
        <taxon>Filimonas</taxon>
    </lineage>
</organism>
<reference evidence="2" key="1">
    <citation type="journal article" date="2014" name="Int. J. Syst. Evol. Microbiol.">
        <title>Complete genome sequence of Corynebacterium casei LMG S-19264T (=DSM 44701T), isolated from a smear-ripened cheese.</title>
        <authorList>
            <consortium name="US DOE Joint Genome Institute (JGI-PGF)"/>
            <person name="Walter F."/>
            <person name="Albersmeier A."/>
            <person name="Kalinowski J."/>
            <person name="Ruckert C."/>
        </authorList>
    </citation>
    <scope>NUCLEOTIDE SEQUENCE</scope>
    <source>
        <strain evidence="2">CGMCC 1.15290</strain>
    </source>
</reference>
<dbReference type="CDD" id="cd10032">
    <property type="entry name" value="UDG-F6_HDG"/>
    <property type="match status" value="1"/>
</dbReference>
<dbReference type="Pfam" id="PF03167">
    <property type="entry name" value="UDG"/>
    <property type="match status" value="1"/>
</dbReference>
<evidence type="ECO:0000313" key="2">
    <source>
        <dbReference type="EMBL" id="GGH63912.1"/>
    </source>
</evidence>